<dbReference type="Gene3D" id="2.160.20.10">
    <property type="entry name" value="Single-stranded right-handed beta-helix, Pectin lyase-like"/>
    <property type="match status" value="1"/>
</dbReference>
<evidence type="ECO:0008006" key="3">
    <source>
        <dbReference type="Google" id="ProtNLM"/>
    </source>
</evidence>
<protein>
    <recommendedName>
        <fullName evidence="3">Right handed beta helix domain-containing protein</fullName>
    </recommendedName>
</protein>
<sequence>MTDVVEVTPKPPQKIGQEKCTRVANSGVLTIENLSSRPRDLGRYASLKIKMMRSFLLSLVAAFLASAPHAGDAADGIFDIPPGFTAEATTQKLREALADASIARIRFQDGQQYKLLPFKIDRPVLLEGRAEIVPADLTQPLIEVTAPDVAIKQLTFLGRDKQSDKSSFRRFLRVRKHSHRFRLSECTFRNFACRYQTTQFYCVEVELNDVLDWVITDCRFEDMQNEVDGVAYKKALADYKAWKDAGRPQPEKMLPRKPGFVGAIRVSHSGQYFGEKSSSGRITQCVFKNIYSSRRSGQSVDQFPGDWYDGDAIRIYVDRKVPAAHSNQSVDKEVAVAIHSCKFIDIQKSAVKAGEIGRTTISNCRVFNKRSDYPMMAGFRANITRGLRITSCEVHGRAERGVYIGSGGSAFIRGLVFLPYETLPDGSEEKCGIAGVELGRGSYRADRIAISGLYVSHADSAVNCVNCSNVSIDSVTLIEGGPVVALGSRADKKSIRLPKQAQSLLP</sequence>
<dbReference type="SUPFAM" id="SSF51126">
    <property type="entry name" value="Pectin lyase-like"/>
    <property type="match status" value="1"/>
</dbReference>
<dbReference type="AlphaFoldDB" id="A0A517QUU9"/>
<dbReference type="KEGG" id="tpol:Mal48_46610"/>
<organism evidence="1 2">
    <name type="scientific">Thalassoglobus polymorphus</name>
    <dbReference type="NCBI Taxonomy" id="2527994"/>
    <lineage>
        <taxon>Bacteria</taxon>
        <taxon>Pseudomonadati</taxon>
        <taxon>Planctomycetota</taxon>
        <taxon>Planctomycetia</taxon>
        <taxon>Planctomycetales</taxon>
        <taxon>Planctomycetaceae</taxon>
        <taxon>Thalassoglobus</taxon>
    </lineage>
</organism>
<reference evidence="1 2" key="1">
    <citation type="submission" date="2019-02" db="EMBL/GenBank/DDBJ databases">
        <title>Deep-cultivation of Planctomycetes and their phenomic and genomic characterization uncovers novel biology.</title>
        <authorList>
            <person name="Wiegand S."/>
            <person name="Jogler M."/>
            <person name="Boedeker C."/>
            <person name="Pinto D."/>
            <person name="Vollmers J."/>
            <person name="Rivas-Marin E."/>
            <person name="Kohn T."/>
            <person name="Peeters S.H."/>
            <person name="Heuer A."/>
            <person name="Rast P."/>
            <person name="Oberbeckmann S."/>
            <person name="Bunk B."/>
            <person name="Jeske O."/>
            <person name="Meyerdierks A."/>
            <person name="Storesund J.E."/>
            <person name="Kallscheuer N."/>
            <person name="Luecker S."/>
            <person name="Lage O.M."/>
            <person name="Pohl T."/>
            <person name="Merkel B.J."/>
            <person name="Hornburger P."/>
            <person name="Mueller R.-W."/>
            <person name="Bruemmer F."/>
            <person name="Labrenz M."/>
            <person name="Spormann A.M."/>
            <person name="Op den Camp H."/>
            <person name="Overmann J."/>
            <person name="Amann R."/>
            <person name="Jetten M.S.M."/>
            <person name="Mascher T."/>
            <person name="Medema M.H."/>
            <person name="Devos D.P."/>
            <person name="Kaster A.-K."/>
            <person name="Ovreas L."/>
            <person name="Rohde M."/>
            <person name="Galperin M.Y."/>
            <person name="Jogler C."/>
        </authorList>
    </citation>
    <scope>NUCLEOTIDE SEQUENCE [LARGE SCALE GENOMIC DNA]</scope>
    <source>
        <strain evidence="1 2">Mal48</strain>
    </source>
</reference>
<accession>A0A517QUU9</accession>
<name>A0A517QUU9_9PLAN</name>
<keyword evidence="2" id="KW-1185">Reference proteome</keyword>
<dbReference type="EMBL" id="CP036267">
    <property type="protein sequence ID" value="QDT35384.1"/>
    <property type="molecule type" value="Genomic_DNA"/>
</dbReference>
<dbReference type="InterPro" id="IPR011050">
    <property type="entry name" value="Pectin_lyase_fold/virulence"/>
</dbReference>
<dbReference type="Proteomes" id="UP000315724">
    <property type="component" value="Chromosome"/>
</dbReference>
<proteinExistence type="predicted"/>
<gene>
    <name evidence="1" type="ORF">Mal48_46610</name>
</gene>
<evidence type="ECO:0000313" key="1">
    <source>
        <dbReference type="EMBL" id="QDT35384.1"/>
    </source>
</evidence>
<evidence type="ECO:0000313" key="2">
    <source>
        <dbReference type="Proteomes" id="UP000315724"/>
    </source>
</evidence>
<dbReference type="InterPro" id="IPR012334">
    <property type="entry name" value="Pectin_lyas_fold"/>
</dbReference>